<sequence>MWRLGGPRAVFAVIVKGDQGKNSIVFPLYKVKISTYAGYTAVHLGSYADVLHYDPMNIIFNEIFFKGLTAVEAVAVDRACEIINFATRPGCDSTFWKTVLIQDPNNNQLTVNHSYVDDYEMQCRTELAAAQVPPFSLKNYAVSMTIATQSTVVKAMIAVNAFGLIVQAIFMVLLLVKTNTRVIKAAAVGPSEPKAPSPETSVD</sequence>
<evidence type="ECO:0000313" key="3">
    <source>
        <dbReference type="Proteomes" id="UP001212841"/>
    </source>
</evidence>
<reference evidence="2" key="1">
    <citation type="submission" date="2020-05" db="EMBL/GenBank/DDBJ databases">
        <title>Phylogenomic resolution of chytrid fungi.</title>
        <authorList>
            <person name="Stajich J.E."/>
            <person name="Amses K."/>
            <person name="Simmons R."/>
            <person name="Seto K."/>
            <person name="Myers J."/>
            <person name="Bonds A."/>
            <person name="Quandt C.A."/>
            <person name="Barry K."/>
            <person name="Liu P."/>
            <person name="Grigoriev I."/>
            <person name="Longcore J.E."/>
            <person name="James T.Y."/>
        </authorList>
    </citation>
    <scope>NUCLEOTIDE SEQUENCE</scope>
    <source>
        <strain evidence="2">JEL0318</strain>
    </source>
</reference>
<feature type="transmembrane region" description="Helical" evidence="1">
    <location>
        <begin position="155"/>
        <end position="176"/>
    </location>
</feature>
<keyword evidence="1" id="KW-1133">Transmembrane helix</keyword>
<keyword evidence="1" id="KW-0812">Transmembrane</keyword>
<gene>
    <name evidence="2" type="ORF">HK097_011500</name>
</gene>
<accession>A0AAD5SE96</accession>
<protein>
    <submittedName>
        <fullName evidence="2">Uncharacterized protein</fullName>
    </submittedName>
</protein>
<dbReference type="Proteomes" id="UP001212841">
    <property type="component" value="Unassembled WGS sequence"/>
</dbReference>
<comment type="caution">
    <text evidence="2">The sequence shown here is derived from an EMBL/GenBank/DDBJ whole genome shotgun (WGS) entry which is preliminary data.</text>
</comment>
<name>A0AAD5SE96_9FUNG</name>
<organism evidence="2 3">
    <name type="scientific">Rhizophlyctis rosea</name>
    <dbReference type="NCBI Taxonomy" id="64517"/>
    <lineage>
        <taxon>Eukaryota</taxon>
        <taxon>Fungi</taxon>
        <taxon>Fungi incertae sedis</taxon>
        <taxon>Chytridiomycota</taxon>
        <taxon>Chytridiomycota incertae sedis</taxon>
        <taxon>Chytridiomycetes</taxon>
        <taxon>Rhizophlyctidales</taxon>
        <taxon>Rhizophlyctidaceae</taxon>
        <taxon>Rhizophlyctis</taxon>
    </lineage>
</organism>
<evidence type="ECO:0000313" key="2">
    <source>
        <dbReference type="EMBL" id="KAJ3047486.1"/>
    </source>
</evidence>
<keyword evidence="3" id="KW-1185">Reference proteome</keyword>
<proteinExistence type="predicted"/>
<evidence type="ECO:0000256" key="1">
    <source>
        <dbReference type="SAM" id="Phobius"/>
    </source>
</evidence>
<dbReference type="EMBL" id="JADGJD010000952">
    <property type="protein sequence ID" value="KAJ3047486.1"/>
    <property type="molecule type" value="Genomic_DNA"/>
</dbReference>
<keyword evidence="1" id="KW-0472">Membrane</keyword>
<dbReference type="AlphaFoldDB" id="A0AAD5SE96"/>